<dbReference type="GO" id="GO:0003723">
    <property type="term" value="F:RNA binding"/>
    <property type="evidence" value="ECO:0007669"/>
    <property type="project" value="UniProtKB-UniRule"/>
</dbReference>
<comment type="caution">
    <text evidence="8">The sequence shown here is derived from an EMBL/GenBank/DDBJ whole genome shotgun (WGS) entry which is preliminary data.</text>
</comment>
<organism evidence="8 9">
    <name type="scientific">Halocaridina rubra</name>
    <name type="common">Hawaiian red shrimp</name>
    <dbReference type="NCBI Taxonomy" id="373956"/>
    <lineage>
        <taxon>Eukaryota</taxon>
        <taxon>Metazoa</taxon>
        <taxon>Ecdysozoa</taxon>
        <taxon>Arthropoda</taxon>
        <taxon>Crustacea</taxon>
        <taxon>Multicrustacea</taxon>
        <taxon>Malacostraca</taxon>
        <taxon>Eumalacostraca</taxon>
        <taxon>Eucarida</taxon>
        <taxon>Decapoda</taxon>
        <taxon>Pleocyemata</taxon>
        <taxon>Caridea</taxon>
        <taxon>Atyoidea</taxon>
        <taxon>Atyidae</taxon>
        <taxon>Halocaridina</taxon>
    </lineage>
</organism>
<dbReference type="InterPro" id="IPR005062">
    <property type="entry name" value="SAC3/GANP/THP3_conserved"/>
</dbReference>
<feature type="region of interest" description="Disordered" evidence="5">
    <location>
        <begin position="559"/>
        <end position="628"/>
    </location>
</feature>
<evidence type="ECO:0000256" key="3">
    <source>
        <dbReference type="PROSITE-ProRule" id="PRU00176"/>
    </source>
</evidence>
<evidence type="ECO:0000256" key="4">
    <source>
        <dbReference type="SAM" id="Coils"/>
    </source>
</evidence>
<dbReference type="GO" id="GO:0006406">
    <property type="term" value="P:mRNA export from nucleus"/>
    <property type="evidence" value="ECO:0007669"/>
    <property type="project" value="TreeGrafter"/>
</dbReference>
<dbReference type="PROSITE" id="PS50250">
    <property type="entry name" value="PCI"/>
    <property type="match status" value="1"/>
</dbReference>
<feature type="compositionally biased region" description="Basic and acidic residues" evidence="5">
    <location>
        <begin position="588"/>
        <end position="628"/>
    </location>
</feature>
<keyword evidence="9" id="KW-1185">Reference proteome</keyword>
<dbReference type="PANTHER" id="PTHR12436:SF3">
    <property type="entry name" value="GERMINAL-CENTER ASSOCIATED NUCLEAR PROTEIN"/>
    <property type="match status" value="1"/>
</dbReference>
<dbReference type="InterPro" id="IPR000504">
    <property type="entry name" value="RRM_dom"/>
</dbReference>
<dbReference type="Pfam" id="PF03399">
    <property type="entry name" value="SAC3_GANP"/>
    <property type="match status" value="1"/>
</dbReference>
<name>A0AAN8XFK0_HALRR</name>
<dbReference type="Pfam" id="PF16769">
    <property type="entry name" value="MCM3AP_GANP"/>
    <property type="match status" value="1"/>
</dbReference>
<feature type="coiled-coil region" evidence="4">
    <location>
        <begin position="1410"/>
        <end position="1437"/>
    </location>
</feature>
<dbReference type="PROSITE" id="PS50102">
    <property type="entry name" value="RRM"/>
    <property type="match status" value="1"/>
</dbReference>
<dbReference type="Proteomes" id="UP001381693">
    <property type="component" value="Unassembled WGS sequence"/>
</dbReference>
<proteinExistence type="inferred from homology"/>
<dbReference type="Gene3D" id="3.30.70.330">
    <property type="match status" value="1"/>
</dbReference>
<evidence type="ECO:0000259" key="7">
    <source>
        <dbReference type="PROSITE" id="PS50250"/>
    </source>
</evidence>
<evidence type="ECO:0000313" key="8">
    <source>
        <dbReference type="EMBL" id="KAK7083595.1"/>
    </source>
</evidence>
<keyword evidence="4" id="KW-0175">Coiled coil</keyword>
<dbReference type="EMBL" id="JAXCGZ010002766">
    <property type="protein sequence ID" value="KAK7083595.1"/>
    <property type="molecule type" value="Genomic_DNA"/>
</dbReference>
<feature type="compositionally biased region" description="Basic and acidic residues" evidence="5">
    <location>
        <begin position="836"/>
        <end position="861"/>
    </location>
</feature>
<dbReference type="GO" id="GO:0005737">
    <property type="term" value="C:cytoplasm"/>
    <property type="evidence" value="ECO:0007669"/>
    <property type="project" value="TreeGrafter"/>
</dbReference>
<evidence type="ECO:0000256" key="5">
    <source>
        <dbReference type="SAM" id="MobiDB-lite"/>
    </source>
</evidence>
<keyword evidence="1 3" id="KW-0694">RNA-binding</keyword>
<dbReference type="Gene3D" id="1.25.40.990">
    <property type="match status" value="1"/>
</dbReference>
<dbReference type="InterPro" id="IPR012677">
    <property type="entry name" value="Nucleotide-bd_a/b_plait_sf"/>
</dbReference>
<dbReference type="InterPro" id="IPR045107">
    <property type="entry name" value="SAC3/GANP/THP3"/>
</dbReference>
<feature type="domain" description="PCI" evidence="7">
    <location>
        <begin position="1064"/>
        <end position="1236"/>
    </location>
</feature>
<dbReference type="SUPFAM" id="SSF54928">
    <property type="entry name" value="RNA-binding domain, RBD"/>
    <property type="match status" value="1"/>
</dbReference>
<evidence type="ECO:0000256" key="1">
    <source>
        <dbReference type="ARBA" id="ARBA00022884"/>
    </source>
</evidence>
<dbReference type="InterPro" id="IPR000717">
    <property type="entry name" value="PCI_dom"/>
</dbReference>
<evidence type="ECO:0000256" key="2">
    <source>
        <dbReference type="ARBA" id="ARBA00038443"/>
    </source>
</evidence>
<feature type="region of interest" description="Disordered" evidence="5">
    <location>
        <begin position="365"/>
        <end position="410"/>
    </location>
</feature>
<feature type="domain" description="RRM" evidence="6">
    <location>
        <begin position="664"/>
        <end position="737"/>
    </location>
</feature>
<gene>
    <name evidence="8" type="primary">MCM3AP</name>
    <name evidence="8" type="ORF">SK128_025451</name>
</gene>
<reference evidence="8 9" key="1">
    <citation type="submission" date="2023-11" db="EMBL/GenBank/DDBJ databases">
        <title>Halocaridina rubra genome assembly.</title>
        <authorList>
            <person name="Smith C."/>
        </authorList>
    </citation>
    <scope>NUCLEOTIDE SEQUENCE [LARGE SCALE GENOMIC DNA]</scope>
    <source>
        <strain evidence="8">EP-1</strain>
        <tissue evidence="8">Whole</tissue>
    </source>
</reference>
<protein>
    <submittedName>
        <fullName evidence="8">Germinal-center associated nuclear protein</fullName>
    </submittedName>
</protein>
<feature type="region of interest" description="Disordered" evidence="5">
    <location>
        <begin position="834"/>
        <end position="864"/>
    </location>
</feature>
<accession>A0AAN8XFK0</accession>
<dbReference type="PANTHER" id="PTHR12436">
    <property type="entry name" value="80 KDA MCM3-ASSOCIATED PROTEIN"/>
    <property type="match status" value="1"/>
</dbReference>
<comment type="similarity">
    <text evidence="2">Belongs to the SAC3 family.</text>
</comment>
<feature type="region of interest" description="Disordered" evidence="5">
    <location>
        <begin position="761"/>
        <end position="789"/>
    </location>
</feature>
<evidence type="ECO:0000259" key="6">
    <source>
        <dbReference type="PROSITE" id="PS50102"/>
    </source>
</evidence>
<evidence type="ECO:0000313" key="9">
    <source>
        <dbReference type="Proteomes" id="UP001381693"/>
    </source>
</evidence>
<dbReference type="InterPro" id="IPR035979">
    <property type="entry name" value="RBD_domain_sf"/>
</dbReference>
<feature type="compositionally biased region" description="Low complexity" evidence="5">
    <location>
        <begin position="368"/>
        <end position="379"/>
    </location>
</feature>
<dbReference type="InterPro" id="IPR031907">
    <property type="entry name" value="MCM3AP_GANP"/>
</dbReference>
<dbReference type="GO" id="GO:0070390">
    <property type="term" value="C:transcription export complex 2"/>
    <property type="evidence" value="ECO:0007669"/>
    <property type="project" value="TreeGrafter"/>
</dbReference>
<feature type="region of interest" description="Disordered" evidence="5">
    <location>
        <begin position="518"/>
        <end position="538"/>
    </location>
</feature>
<sequence>MDKTTDNDPKKFRKPDLSCNPFSLSGMASSSAPVFTSPSATSRSCFGEMYGTMTSSTTTLARNLFSGSSSNVVSSSRNYPVSSIQANLFGGSAFKSINSTSYSFVSNPSVNFGSEGSSASFTGNSQPIVTTSSAGRLGIFASGPGTSGSVHRPSPSVHGVFSTNLSSTSIALPKTSSFASGFTPAFSPPCFKESNISGNVSITASGHTMKPFSIGSGQVFTKDSLNNSSGSSLFGGISGTGVAHDKSIMLKDSGTAIDPYLFGGSADSNSNSKVTSSSLFEQIPGPMATFEMMGNKSSSSQMDEPHASTFTGNLPFLGSNTSSETGNMFGSVDKSLKASTSAAIMPAIDSTVPTVFGGKTPDVFSRDPSTLSSPSTNLSVGKPLFDSEPANGSTLPGTDPSHLPRKDNTSSLGATVFGGISSNASKHSNLFPKDIFGGVQESSSGTVSRPVTVPEEKIVVSAVSLPKDINKVTTSHALASGTGSLFGGTSFAGQKVDYDDNQKVKYQEKLKLQNEKELLKESHSTGKPPTVFGGATETTPAHSLYAGEKHAAEKVLPSTAHDNISKVSENVPGNPFSKKHTSDLTQWGKHDKKNEKYRDKQNRKEKSSNSDDNIYEEKQKEKSKEKPLGDLLLDNKLFDIFGKESKPTSLSSNNAPEYDKKELTKIIIAQIPDSCMDKNIIQRHFETFGRVKRVYLNPKSNQATVQYEEHRGASRAKRKGHKIHPNLPAVKIFFATPARRKSEDGSAEAALSKKKAIKTLKQTQPTDADKSFNDLNPYTPLERPSSSSFYEAKCSRKDQISKGALPSQLPADIRNVSKALKPSSPFPVLKTATQTFKKESSPKAKLDSPKHAKLKAEEQKNSRGVSPAKEYAAVADITSLKGALEMQAWTSGDKYNVLKARDKLMRNEKRRTADINKATSLDATCPDMCPELERYMRDEQNDIHSYEMSNGIMDHRLVVKKFSRSSADKEEPLPHELRPGSVLLSTMDYLVCNVMALCDNDDTDTGVWYNYLWDRTRAIRGDITQQQLTSDTAVTIIERCVRFHIFADVRLCEESPDIFDRKLNTENLTKSLQTLKELYQDLAELGKYFPSECEFRAYEILLNLNDGETIVHQYLQYRDEVQKSPNVIYALKVFLALKSNNFVKFYKLIRSGTYLQGCILHRYFQQVRSKALDTYFKAYVVVKSLSFPLSYIIHTLGFEDETDATTYLSFHGIQVEAENVLLDKNSYNLHPEGQPPVTRPLKLIESNRCCSIVEVIQGGPIPENPVYTYRPHNSFDDQGYLKQEARDASDQWKKLQSQMSGMSRPFPSSVIHSSEPLYAPPLHAYKPETRPSNFESVGLSKKNLTEISDAIFVNITTSVIYSVSEEVVKESVNEIKKDQIEKLAIRSVGSDILAELMKVELQKIGKTAFLEIDQEEKERKRKEYEAADRKHRETEELLSVMTTSLSNDYIEEVLADMLREVIQDSVYETVKETLSQVLHSLSEELPLNILNEAIKEEAVIIGNEALCELTRELECKIVELQNKMRLRRLGDYFKKWRKAVLLARRRKQAQATFPACCSQLSIEEQNQKFAWGYHRKQSENINANDFCNIECEIFQMSEKRILRDRLLKAVAWYPLPIQHEIEKLVAPPSSSINRIQQYFKLVLCTSLTSDSATLRWLRAKLNGTGLEYGFTISEVSTKSVNPELLKGTSAVIFAGQETDFLQPGYLEVLKLLNSTLPHKKIICQGDAIDRDSWILSENELLLSETSEKLMKLVIDLWKAHADRIHIFSGNLNNFVSGFVAANFVKPAMLKQQERYADGRTPFMPSVYIELYNAAIKYLIDIIDDKEISLLDWPPPELNNLKQIPYPAWNKADAKSNVDKVKNLFLPAFNISGSLHWKAIVSSLYTYVGQVSQPGEFSIELWSHVYSILSNVAKVIESADSAHLEDPDVEVHVLQLPWTEIICACTSYKLHHLDSAYVFYQPMKLTCFTFPESWWKACDKSDPQLYQTLREGLILKWRKRKTEDCDRSHKDVKMPKFTSGLLHEIAVEREKMEAFQKKLEMALDDWNDVHDAEKGYKE</sequence>